<keyword evidence="5 6" id="KW-0472">Membrane</keyword>
<keyword evidence="4 6" id="KW-1133">Transmembrane helix</keyword>
<dbReference type="InterPro" id="IPR010432">
    <property type="entry name" value="RDD"/>
</dbReference>
<dbReference type="RefSeq" id="WP_120271599.1">
    <property type="nucleotide sequence ID" value="NZ_RAPN01000001.1"/>
</dbReference>
<evidence type="ECO:0000256" key="5">
    <source>
        <dbReference type="ARBA" id="ARBA00023136"/>
    </source>
</evidence>
<evidence type="ECO:0000256" key="3">
    <source>
        <dbReference type="ARBA" id="ARBA00022692"/>
    </source>
</evidence>
<keyword evidence="2" id="KW-1003">Cell membrane</keyword>
<evidence type="ECO:0000313" key="8">
    <source>
        <dbReference type="EMBL" id="RKD90174.1"/>
    </source>
</evidence>
<dbReference type="Pfam" id="PF06271">
    <property type="entry name" value="RDD"/>
    <property type="match status" value="1"/>
</dbReference>
<comment type="subcellular location">
    <subcellularLocation>
        <location evidence="1">Cell membrane</location>
        <topology evidence="1">Multi-pass membrane protein</topology>
    </subcellularLocation>
</comment>
<evidence type="ECO:0000256" key="6">
    <source>
        <dbReference type="SAM" id="Phobius"/>
    </source>
</evidence>
<comment type="caution">
    <text evidence="8">The sequence shown here is derived from an EMBL/GenBank/DDBJ whole genome shotgun (WGS) entry which is preliminary data.</text>
</comment>
<name>A0A419W3Z8_9BACT</name>
<dbReference type="AlphaFoldDB" id="A0A419W3Z8"/>
<feature type="transmembrane region" description="Helical" evidence="6">
    <location>
        <begin position="121"/>
        <end position="143"/>
    </location>
</feature>
<accession>A0A419W3Z8</accession>
<sequence>MSQDNFYYKIYSKKTSAELMAVLERPEQDDTLKLIALEILEERGEVAEEYRRLKSTLKQDISRIAPSEIENDRYQTFWRRAAANSVDGFLLRMAGTLLGYFAITESAIGNNMFAAVDLLLPFAYSILLHSISGQTIGKMLLGVKVFDKSEKTVIRFRQAFLRDSVPLTLSLFLGLFFANGWLGSDDLLSTSAAFMIWIVVLWSFLEIVTMLFNSRRRALHDLIAGTVVLRVKN</sequence>
<dbReference type="PANTHER" id="PTHR36115:SF4">
    <property type="entry name" value="MEMBRANE PROTEIN"/>
    <property type="match status" value="1"/>
</dbReference>
<organism evidence="8 9">
    <name type="scientific">Mangrovibacterium diazotrophicum</name>
    <dbReference type="NCBI Taxonomy" id="1261403"/>
    <lineage>
        <taxon>Bacteria</taxon>
        <taxon>Pseudomonadati</taxon>
        <taxon>Bacteroidota</taxon>
        <taxon>Bacteroidia</taxon>
        <taxon>Marinilabiliales</taxon>
        <taxon>Prolixibacteraceae</taxon>
        <taxon>Mangrovibacterium</taxon>
    </lineage>
</organism>
<feature type="transmembrane region" description="Helical" evidence="6">
    <location>
        <begin position="164"/>
        <end position="182"/>
    </location>
</feature>
<dbReference type="Proteomes" id="UP000283387">
    <property type="component" value="Unassembled WGS sequence"/>
</dbReference>
<protein>
    <submittedName>
        <fullName evidence="8">Putative RDD family membrane protein YckC</fullName>
    </submittedName>
</protein>
<feature type="transmembrane region" description="Helical" evidence="6">
    <location>
        <begin position="89"/>
        <end position="109"/>
    </location>
</feature>
<evidence type="ECO:0000259" key="7">
    <source>
        <dbReference type="Pfam" id="PF06271"/>
    </source>
</evidence>
<dbReference type="InterPro" id="IPR051791">
    <property type="entry name" value="Pra-immunoreactive"/>
</dbReference>
<dbReference type="GO" id="GO:0005886">
    <property type="term" value="C:plasma membrane"/>
    <property type="evidence" value="ECO:0007669"/>
    <property type="project" value="UniProtKB-SubCell"/>
</dbReference>
<dbReference type="OrthoDB" id="9793824at2"/>
<evidence type="ECO:0000256" key="2">
    <source>
        <dbReference type="ARBA" id="ARBA00022475"/>
    </source>
</evidence>
<gene>
    <name evidence="8" type="ORF">BC643_0510</name>
</gene>
<keyword evidence="9" id="KW-1185">Reference proteome</keyword>
<evidence type="ECO:0000256" key="4">
    <source>
        <dbReference type="ARBA" id="ARBA00022989"/>
    </source>
</evidence>
<evidence type="ECO:0000256" key="1">
    <source>
        <dbReference type="ARBA" id="ARBA00004651"/>
    </source>
</evidence>
<reference evidence="8 9" key="1">
    <citation type="submission" date="2018-09" db="EMBL/GenBank/DDBJ databases">
        <title>Genomic Encyclopedia of Archaeal and Bacterial Type Strains, Phase II (KMG-II): from individual species to whole genera.</title>
        <authorList>
            <person name="Goeker M."/>
        </authorList>
    </citation>
    <scope>NUCLEOTIDE SEQUENCE [LARGE SCALE GENOMIC DNA]</scope>
    <source>
        <strain evidence="8 9">DSM 27148</strain>
    </source>
</reference>
<feature type="transmembrane region" description="Helical" evidence="6">
    <location>
        <begin position="194"/>
        <end position="212"/>
    </location>
</feature>
<evidence type="ECO:0000313" key="9">
    <source>
        <dbReference type="Proteomes" id="UP000283387"/>
    </source>
</evidence>
<dbReference type="EMBL" id="RAPN01000001">
    <property type="protein sequence ID" value="RKD90174.1"/>
    <property type="molecule type" value="Genomic_DNA"/>
</dbReference>
<feature type="domain" description="RDD" evidence="7">
    <location>
        <begin position="75"/>
        <end position="225"/>
    </location>
</feature>
<keyword evidence="3 6" id="KW-0812">Transmembrane</keyword>
<proteinExistence type="predicted"/>
<dbReference type="PANTHER" id="PTHR36115">
    <property type="entry name" value="PROLINE-RICH ANTIGEN HOMOLOG-RELATED"/>
    <property type="match status" value="1"/>
</dbReference>